<evidence type="ECO:0000313" key="2">
    <source>
        <dbReference type="Proteomes" id="UP001642483"/>
    </source>
</evidence>
<evidence type="ECO:0000313" key="1">
    <source>
        <dbReference type="EMBL" id="CAK8687045.1"/>
    </source>
</evidence>
<comment type="caution">
    <text evidence="1">The sequence shown here is derived from an EMBL/GenBank/DDBJ whole genome shotgun (WGS) entry which is preliminary data.</text>
</comment>
<proteinExistence type="predicted"/>
<accession>A0ABP0GAB2</accession>
<dbReference type="InterPro" id="IPR010770">
    <property type="entry name" value="Ecd"/>
</dbReference>
<reference evidence="1 2" key="1">
    <citation type="submission" date="2024-02" db="EMBL/GenBank/DDBJ databases">
        <authorList>
            <person name="Daric V."/>
            <person name="Darras S."/>
        </authorList>
    </citation>
    <scope>NUCLEOTIDE SEQUENCE [LARGE SCALE GENOMIC DNA]</scope>
</reference>
<keyword evidence="2" id="KW-1185">Reference proteome</keyword>
<evidence type="ECO:0008006" key="3">
    <source>
        <dbReference type="Google" id="ProtNLM"/>
    </source>
</evidence>
<dbReference type="PANTHER" id="PTHR13060">
    <property type="entry name" value="SGT1 PROTEIN HSGT1 SUPPRESSOR OF GCR2"/>
    <property type="match status" value="1"/>
</dbReference>
<sequence>MMEELSKKQLPDDVVQYFIYVNPSNDDNAALEEKLIQYLNRCRAFVLSETQGHIWQDQGFNLKLVRDDKLSYLFGSTNYGDSIDDEWFVVHILFKMTEAFPGLIASVVDNDGQFLLIEAADYLPKWLTPDTSDNRIFISSDGLHVLLQPQTPGHVSFLPVAKPSIRQALNAVSNFPSVTKAPQEITSCIWKRIECFPQKAISSIQYVNVFVPRNIVYFLDQFPNFISQCVKAFYLRDPIDLRGCRQFKYFPPQDRVWTQLPMTRFHYAQLMQQTFIPDKRSGYKLDINLMPSERKGHELGMKIAHGFEIICFNASRSTKISSNSDDKEHSGQFKKFVDNLAMSGYFRGEIEGSKLYQNLYLNALNYYNEHLGNEDRGGGGQALTFLDGLKKLDDCPHLCNLEIYDKETDAPRDSKDQWMYLNDKEMETMVSDMNKGFANLHKNRDSTKFLKATERLHTFVEEFSEYDGVDCDDKSTLAAFDPDKMLQSLETLLAINDNASDTSDDFMSSEEELEDDEKPKLSTYMDYMDEELASTVVGESFVKEKDEMPEQDSAKSSNAFNVRKSDRGKLTDIDANLVENFILGQSAESGHYGPISNILNTAGARLHDE</sequence>
<dbReference type="PANTHER" id="PTHR13060:SF0">
    <property type="entry name" value="PROTEIN ECDYSONELESS HOMOLOG"/>
    <property type="match status" value="1"/>
</dbReference>
<dbReference type="EMBL" id="CAWYQH010000103">
    <property type="protein sequence ID" value="CAK8687045.1"/>
    <property type="molecule type" value="Genomic_DNA"/>
</dbReference>
<dbReference type="Proteomes" id="UP001642483">
    <property type="component" value="Unassembled WGS sequence"/>
</dbReference>
<protein>
    <recommendedName>
        <fullName evidence="3">Protein ecdysoneless homolog</fullName>
    </recommendedName>
</protein>
<name>A0ABP0GAB2_CLALP</name>
<organism evidence="1 2">
    <name type="scientific">Clavelina lepadiformis</name>
    <name type="common">Light-bulb sea squirt</name>
    <name type="synonym">Ascidia lepadiformis</name>
    <dbReference type="NCBI Taxonomy" id="159417"/>
    <lineage>
        <taxon>Eukaryota</taxon>
        <taxon>Metazoa</taxon>
        <taxon>Chordata</taxon>
        <taxon>Tunicata</taxon>
        <taxon>Ascidiacea</taxon>
        <taxon>Aplousobranchia</taxon>
        <taxon>Clavelinidae</taxon>
        <taxon>Clavelina</taxon>
    </lineage>
</organism>
<gene>
    <name evidence="1" type="ORF">CVLEPA_LOCUS19084</name>
</gene>
<dbReference type="Pfam" id="PF07093">
    <property type="entry name" value="SGT1"/>
    <property type="match status" value="1"/>
</dbReference>